<dbReference type="SMART" id="SM00880">
    <property type="entry name" value="CHAD"/>
    <property type="match status" value="1"/>
</dbReference>
<dbReference type="Pfam" id="PF05235">
    <property type="entry name" value="CHAD"/>
    <property type="match status" value="1"/>
</dbReference>
<dbReference type="AlphaFoldDB" id="A0A1H3ANZ7"/>
<dbReference type="PROSITE" id="PS51708">
    <property type="entry name" value="CHAD"/>
    <property type="match status" value="1"/>
</dbReference>
<dbReference type="RefSeq" id="WP_091331374.1">
    <property type="nucleotide sequence ID" value="NZ_FNOW01000001.1"/>
</dbReference>
<dbReference type="STRING" id="61595.SAMN05421644_10149"/>
<organism evidence="2 3">
    <name type="scientific">Allochromatium warmingii</name>
    <name type="common">Chromatium warmingii</name>
    <dbReference type="NCBI Taxonomy" id="61595"/>
    <lineage>
        <taxon>Bacteria</taxon>
        <taxon>Pseudomonadati</taxon>
        <taxon>Pseudomonadota</taxon>
        <taxon>Gammaproteobacteria</taxon>
        <taxon>Chromatiales</taxon>
        <taxon>Chromatiaceae</taxon>
        <taxon>Allochromatium</taxon>
    </lineage>
</organism>
<feature type="domain" description="CHAD" evidence="1">
    <location>
        <begin position="15"/>
        <end position="299"/>
    </location>
</feature>
<evidence type="ECO:0000313" key="2">
    <source>
        <dbReference type="EMBL" id="SDX31131.1"/>
    </source>
</evidence>
<gene>
    <name evidence="2" type="ORF">SAMN05421644_10149</name>
</gene>
<name>A0A1H3ANZ7_ALLWA</name>
<dbReference type="OrthoDB" id="9810154at2"/>
<reference evidence="3" key="1">
    <citation type="submission" date="2016-10" db="EMBL/GenBank/DDBJ databases">
        <authorList>
            <person name="Varghese N."/>
            <person name="Submissions S."/>
        </authorList>
    </citation>
    <scope>NUCLEOTIDE SEQUENCE [LARGE SCALE GENOMIC DNA]</scope>
    <source>
        <strain evidence="3">DSM 173</strain>
    </source>
</reference>
<evidence type="ECO:0000313" key="3">
    <source>
        <dbReference type="Proteomes" id="UP000198672"/>
    </source>
</evidence>
<proteinExistence type="predicted"/>
<evidence type="ECO:0000259" key="1">
    <source>
        <dbReference type="PROSITE" id="PS51708"/>
    </source>
</evidence>
<dbReference type="Proteomes" id="UP000198672">
    <property type="component" value="Unassembled WGS sequence"/>
</dbReference>
<dbReference type="Gene3D" id="1.40.20.10">
    <property type="entry name" value="CHAD domain"/>
    <property type="match status" value="1"/>
</dbReference>
<protein>
    <submittedName>
        <fullName evidence="2">CHAD domain-containing protein</fullName>
    </submittedName>
</protein>
<dbReference type="InterPro" id="IPR038186">
    <property type="entry name" value="CHAD_dom_sf"/>
</dbReference>
<dbReference type="PANTHER" id="PTHR39339:SF1">
    <property type="entry name" value="CHAD DOMAIN-CONTAINING PROTEIN"/>
    <property type="match status" value="1"/>
</dbReference>
<dbReference type="InterPro" id="IPR007899">
    <property type="entry name" value="CHAD_dom"/>
</dbReference>
<dbReference type="EMBL" id="FNOW01000001">
    <property type="protein sequence ID" value="SDX31131.1"/>
    <property type="molecule type" value="Genomic_DNA"/>
</dbReference>
<keyword evidence="3" id="KW-1185">Reference proteome</keyword>
<dbReference type="PANTHER" id="PTHR39339">
    <property type="entry name" value="SLR1444 PROTEIN"/>
    <property type="match status" value="1"/>
</dbReference>
<sequence>MRRTPDTSEQTLTAELSVSAALTVILRQDFAALAQWEPVTRSGGDPEGVHQLRVSLRRLRAALAAFRSAVPKAVSQPWRDELRWIANQLGPARDLDVFIDSSLNTIRKRLTLPGGDRLAARAAEQRTAAYAAVGALLDSVRYAQFKQDFSHWFEHAAWEQAELSPQARQQLERPLAHYAQKRLMRLQQNVLAAGLDLDRQVPASLHRLRIDCKKLRYAAEFFAPVTPGLEALIQALKGLQDVLGALHDVAVMSDVLATLLADEHDRDVIRYAGALIGWRAHQADTWLASFDAHWRIFRRCAKKMASN</sequence>
<accession>A0A1H3ANZ7</accession>